<evidence type="ECO:0000313" key="8">
    <source>
        <dbReference type="Proteomes" id="UP000320338"/>
    </source>
</evidence>
<keyword evidence="2" id="KW-1003">Cell membrane</keyword>
<evidence type="ECO:0000256" key="6">
    <source>
        <dbReference type="SAM" id="Phobius"/>
    </source>
</evidence>
<keyword evidence="4 6" id="KW-1133">Transmembrane helix</keyword>
<dbReference type="PANTHER" id="PTHR40277:SF1">
    <property type="entry name" value="BLL5419 PROTEIN"/>
    <property type="match status" value="1"/>
</dbReference>
<feature type="transmembrane region" description="Helical" evidence="6">
    <location>
        <begin position="139"/>
        <end position="157"/>
    </location>
</feature>
<dbReference type="PANTHER" id="PTHR40277">
    <property type="entry name" value="BLL5419 PROTEIN"/>
    <property type="match status" value="1"/>
</dbReference>
<dbReference type="InterPro" id="IPR022791">
    <property type="entry name" value="L-PG_synthase/AglD"/>
</dbReference>
<sequence length="288" mass="28303">MRALLGAVALVAVALWVGTDAVLAGLAAIDAVAVLAALAVGLLTTLCAAARWCLVARGLGVALPFGTAVADTYRAVALNSLLPAGVLGDVHRAVAHRRADGRGLRAVVLERTAGQTVVVVAGLGVLLVQPALLGGLLPALGVAAGVLVLVALPAWRVPRVRSALRTFRSDAAVLARGTGLAVVALSLTALAGYLALFVVAARAAGVTAPVGVLLPLLVLALLAMVLPLGVGGFGPREAVGTVAFSAAGLGAAQGLTAAVVYGVLGTIACLPGLAVLLRPAPRAEAAPC</sequence>
<evidence type="ECO:0008006" key="9">
    <source>
        <dbReference type="Google" id="ProtNLM"/>
    </source>
</evidence>
<evidence type="ECO:0000313" key="7">
    <source>
        <dbReference type="EMBL" id="GEC19333.1"/>
    </source>
</evidence>
<evidence type="ECO:0000256" key="1">
    <source>
        <dbReference type="ARBA" id="ARBA00004651"/>
    </source>
</evidence>
<accession>A0A4Y3WKF0</accession>
<reference evidence="7 8" key="1">
    <citation type="submission" date="2019-06" db="EMBL/GenBank/DDBJ databases">
        <title>Whole genome shotgun sequence of Pseudonocardia hydrocarbonoxydans NBRC 14498.</title>
        <authorList>
            <person name="Hosoyama A."/>
            <person name="Uohara A."/>
            <person name="Ohji S."/>
            <person name="Ichikawa N."/>
        </authorList>
    </citation>
    <scope>NUCLEOTIDE SEQUENCE [LARGE SCALE GENOMIC DNA]</scope>
    <source>
        <strain evidence="7 8">NBRC 14498</strain>
    </source>
</reference>
<dbReference type="EMBL" id="BJNG01000014">
    <property type="protein sequence ID" value="GEC19333.1"/>
    <property type="molecule type" value="Genomic_DNA"/>
</dbReference>
<feature type="transmembrane region" description="Helical" evidence="6">
    <location>
        <begin position="255"/>
        <end position="277"/>
    </location>
</feature>
<comment type="subcellular location">
    <subcellularLocation>
        <location evidence="1">Cell membrane</location>
        <topology evidence="1">Multi-pass membrane protein</topology>
    </subcellularLocation>
</comment>
<evidence type="ECO:0000256" key="2">
    <source>
        <dbReference type="ARBA" id="ARBA00022475"/>
    </source>
</evidence>
<dbReference type="GO" id="GO:0005886">
    <property type="term" value="C:plasma membrane"/>
    <property type="evidence" value="ECO:0007669"/>
    <property type="project" value="UniProtKB-SubCell"/>
</dbReference>
<evidence type="ECO:0000256" key="5">
    <source>
        <dbReference type="ARBA" id="ARBA00023136"/>
    </source>
</evidence>
<feature type="transmembrane region" description="Helical" evidence="6">
    <location>
        <begin position="31"/>
        <end position="54"/>
    </location>
</feature>
<dbReference type="OrthoDB" id="4803763at2"/>
<protein>
    <recommendedName>
        <fullName evidence="9">Dolichol-P-glucose synthetase-like protein</fullName>
    </recommendedName>
</protein>
<feature type="transmembrane region" description="Helical" evidence="6">
    <location>
        <begin position="212"/>
        <end position="234"/>
    </location>
</feature>
<feature type="transmembrane region" description="Helical" evidence="6">
    <location>
        <begin position="178"/>
        <end position="200"/>
    </location>
</feature>
<evidence type="ECO:0000256" key="3">
    <source>
        <dbReference type="ARBA" id="ARBA00022692"/>
    </source>
</evidence>
<organism evidence="7 8">
    <name type="scientific">Pseudonocardia hydrocarbonoxydans</name>
    <dbReference type="NCBI Taxonomy" id="76726"/>
    <lineage>
        <taxon>Bacteria</taxon>
        <taxon>Bacillati</taxon>
        <taxon>Actinomycetota</taxon>
        <taxon>Actinomycetes</taxon>
        <taxon>Pseudonocardiales</taxon>
        <taxon>Pseudonocardiaceae</taxon>
        <taxon>Pseudonocardia</taxon>
    </lineage>
</organism>
<keyword evidence="5 6" id="KW-0472">Membrane</keyword>
<proteinExistence type="predicted"/>
<feature type="transmembrane region" description="Helical" evidence="6">
    <location>
        <begin position="112"/>
        <end position="133"/>
    </location>
</feature>
<dbReference type="AlphaFoldDB" id="A0A4Y3WKF0"/>
<comment type="caution">
    <text evidence="7">The sequence shown here is derived from an EMBL/GenBank/DDBJ whole genome shotgun (WGS) entry which is preliminary data.</text>
</comment>
<keyword evidence="8" id="KW-1185">Reference proteome</keyword>
<gene>
    <name evidence="7" type="ORF">PHY01_16160</name>
</gene>
<evidence type="ECO:0000256" key="4">
    <source>
        <dbReference type="ARBA" id="ARBA00022989"/>
    </source>
</evidence>
<keyword evidence="3 6" id="KW-0812">Transmembrane</keyword>
<dbReference type="Pfam" id="PF03706">
    <property type="entry name" value="LPG_synthase_TM"/>
    <property type="match status" value="1"/>
</dbReference>
<dbReference type="Proteomes" id="UP000320338">
    <property type="component" value="Unassembled WGS sequence"/>
</dbReference>
<name>A0A4Y3WKF0_9PSEU</name>
<dbReference type="RefSeq" id="WP_141277970.1">
    <property type="nucleotide sequence ID" value="NZ_BAAARZ010000026.1"/>
</dbReference>